<gene>
    <name evidence="3" type="ORF">E6L36_12810</name>
    <name evidence="2" type="ORF">H0N82_05985</name>
</gene>
<sequence length="181" mass="20997">MVTEATGFDFFLAHQGVVYGALARLGIHRGRSDFQDWRDEGMLVYLNYFNRYREPLVDETAIAKFNKLAWRFVFLTLMQRLQKAQHRRELENVPANTTHIQTTTLAMAPGSLQQALELKWQLQQLHRLLTPMERHVLQLRLSGLSDAAIAAQLHVSRQRILQVRKRVQVKYRALSQNCASV</sequence>
<keyword evidence="3" id="KW-0238">DNA-binding</keyword>
<reference evidence="2 5" key="2">
    <citation type="submission" date="2020-07" db="EMBL/GenBank/DDBJ databases">
        <title>Organ Donor 1.</title>
        <authorList>
            <person name="Marsh A.J."/>
            <person name="Azcarate-Peril M.A."/>
        </authorList>
    </citation>
    <scope>NUCLEOTIDE SEQUENCE [LARGE SCALE GENOMIC DNA]</scope>
    <source>
        <strain evidence="2 5">AMC0712</strain>
    </source>
</reference>
<dbReference type="InterPro" id="IPR036388">
    <property type="entry name" value="WH-like_DNA-bd_sf"/>
</dbReference>
<dbReference type="GO" id="GO:0003677">
    <property type="term" value="F:DNA binding"/>
    <property type="evidence" value="ECO:0007669"/>
    <property type="project" value="UniProtKB-KW"/>
</dbReference>
<dbReference type="InterPro" id="IPR013324">
    <property type="entry name" value="RNA_pol_sigma_r3/r4-like"/>
</dbReference>
<accession>A0A508YZR5</accession>
<dbReference type="SUPFAM" id="SSF88659">
    <property type="entry name" value="Sigma3 and sigma4 domains of RNA polymerase sigma factors"/>
    <property type="match status" value="1"/>
</dbReference>
<dbReference type="SMART" id="SM00421">
    <property type="entry name" value="HTH_LUXR"/>
    <property type="match status" value="1"/>
</dbReference>
<dbReference type="RefSeq" id="WP_005691581.1">
    <property type="nucleotide sequence ID" value="NZ_CABFNI010000015.1"/>
</dbReference>
<evidence type="ECO:0000259" key="1">
    <source>
        <dbReference type="SMART" id="SM00421"/>
    </source>
</evidence>
<proteinExistence type="predicted"/>
<comment type="caution">
    <text evidence="2">The sequence shown here is derived from an EMBL/GenBank/DDBJ whole genome shotgun (WGS) entry which is preliminary data.</text>
</comment>
<dbReference type="AlphaFoldDB" id="A0A508YZR5"/>
<protein>
    <submittedName>
        <fullName evidence="3">DNA-binding response regulator</fullName>
    </submittedName>
    <submittedName>
        <fullName evidence="2">Response regulator transcription factor</fullName>
    </submittedName>
</protein>
<dbReference type="InterPro" id="IPR000792">
    <property type="entry name" value="Tscrpt_reg_LuxR_C"/>
</dbReference>
<evidence type="ECO:0000313" key="3">
    <source>
        <dbReference type="EMBL" id="THC81164.1"/>
    </source>
</evidence>
<dbReference type="Proteomes" id="UP000552935">
    <property type="component" value="Unassembled WGS sequence"/>
</dbReference>
<feature type="domain" description="HTH luxR-type" evidence="1">
    <location>
        <begin position="126"/>
        <end position="173"/>
    </location>
</feature>
<dbReference type="Proteomes" id="UP000307517">
    <property type="component" value="Unassembled WGS sequence"/>
</dbReference>
<dbReference type="EMBL" id="SSHM01000001">
    <property type="protein sequence ID" value="THC81164.1"/>
    <property type="molecule type" value="Genomic_DNA"/>
</dbReference>
<reference evidence="3 4" key="1">
    <citation type="submission" date="2019-04" db="EMBL/GenBank/DDBJ databases">
        <title>Genome Announcement to Ensure Probiotic Safety of Lactobacillus rhamnosus UBLR-58.</title>
        <authorList>
            <person name="Sulthana A."/>
            <person name="Lakshmi S.G."/>
            <person name="Madempudi R.S."/>
        </authorList>
    </citation>
    <scope>NUCLEOTIDE SEQUENCE [LARGE SCALE GENOMIC DNA]</scope>
    <source>
        <strain evidence="3 4">UBLR-58</strain>
    </source>
</reference>
<name>A0A508YZR5_LACRH</name>
<dbReference type="GO" id="GO:0006355">
    <property type="term" value="P:regulation of DNA-templated transcription"/>
    <property type="evidence" value="ECO:0007669"/>
    <property type="project" value="InterPro"/>
</dbReference>
<dbReference type="EMBL" id="JACCKI010000003">
    <property type="protein sequence ID" value="NZA04664.1"/>
    <property type="molecule type" value="Genomic_DNA"/>
</dbReference>
<evidence type="ECO:0000313" key="5">
    <source>
        <dbReference type="Proteomes" id="UP000552935"/>
    </source>
</evidence>
<evidence type="ECO:0000313" key="2">
    <source>
        <dbReference type="EMBL" id="NZA04664.1"/>
    </source>
</evidence>
<organism evidence="2 5">
    <name type="scientific">Lacticaseibacillus rhamnosus</name>
    <name type="common">Lactobacillus rhamnosus</name>
    <dbReference type="NCBI Taxonomy" id="47715"/>
    <lineage>
        <taxon>Bacteria</taxon>
        <taxon>Bacillati</taxon>
        <taxon>Bacillota</taxon>
        <taxon>Bacilli</taxon>
        <taxon>Lactobacillales</taxon>
        <taxon>Lactobacillaceae</taxon>
        <taxon>Lacticaseibacillus</taxon>
    </lineage>
</organism>
<evidence type="ECO:0000313" key="4">
    <source>
        <dbReference type="Proteomes" id="UP000307517"/>
    </source>
</evidence>
<dbReference type="Gene3D" id="1.10.10.10">
    <property type="entry name" value="Winged helix-like DNA-binding domain superfamily/Winged helix DNA-binding domain"/>
    <property type="match status" value="1"/>
</dbReference>